<protein>
    <recommendedName>
        <fullName evidence="3">alpha-L-fucosidase</fullName>
        <ecNumber evidence="3">3.2.1.51</ecNumber>
    </recommendedName>
</protein>
<evidence type="ECO:0000256" key="3">
    <source>
        <dbReference type="ARBA" id="ARBA00012662"/>
    </source>
</evidence>
<feature type="domain" description="Alpha-L-fucosidase C-terminal" evidence="8">
    <location>
        <begin position="416"/>
        <end position="485"/>
    </location>
</feature>
<comment type="similarity">
    <text evidence="2">Belongs to the glycosyl hydrolase 29 family.</text>
</comment>
<keyword evidence="4" id="KW-0732">Signal</keyword>
<keyword evidence="10" id="KW-1185">Reference proteome</keyword>
<dbReference type="Pfam" id="PF16757">
    <property type="entry name" value="Fucosidase_C"/>
    <property type="match status" value="1"/>
</dbReference>
<evidence type="ECO:0000259" key="7">
    <source>
        <dbReference type="Pfam" id="PF01120"/>
    </source>
</evidence>
<keyword evidence="6" id="KW-0326">Glycosidase</keyword>
<dbReference type="EC" id="3.2.1.51" evidence="3"/>
<sequence length="513" mass="58091">MTEAGHRLDAFPAQLAPETVERFRKELLAKVDRVAGEGPFEPSWSSLTRFQVPDWFRDAKFGIFIHWLASSVPAYGTEWYARTMYLAGTPEFTHHTSSYGPQKDFGFKDFLPHFTGSAFDADEWISLVARSGARYVVPVAEHHDGFAFHDTQLSRWKAPLIGPGRDVIAELAAAARRANIRFGLSSHRAENWWFFNGGKRFDSDVNDPRWADLYGPAQPKSTQPDAEFLDDWLARTAEVVERYEPEVVYFDWWIEEPAFRDYLRRFAAYYYNQAAQRGDEVLVNYKWDAFDEGSAVHDIERGAVRTIQPRPFQNDTSMSRTAWCHLVDNTFKSLDELVADLVDTVSKNGSLLLNIGPRPDGTIVDEERALLEGIGDWLTVNGEAIFGTRPWLVHGEGPTHVDGGSFADTAKVPWTAQDMRFTCKDDQLYVLVLRWPDDGNVVIRSLGTDLRLVDADIESVQLLGSTGTVAWRRDTDGLHVTLTEPAPSSFGACLRVRLRNRPIPPRYEPPMAE</sequence>
<dbReference type="PANTHER" id="PTHR10030">
    <property type="entry name" value="ALPHA-L-FUCOSIDASE"/>
    <property type="match status" value="1"/>
</dbReference>
<feature type="domain" description="Glycoside hydrolase family 29 N-terminal" evidence="7">
    <location>
        <begin position="31"/>
        <end position="383"/>
    </location>
</feature>
<evidence type="ECO:0000313" key="10">
    <source>
        <dbReference type="Proteomes" id="UP001601422"/>
    </source>
</evidence>
<dbReference type="InterPro" id="IPR016286">
    <property type="entry name" value="FUC_metazoa-typ"/>
</dbReference>
<evidence type="ECO:0000256" key="4">
    <source>
        <dbReference type="ARBA" id="ARBA00022729"/>
    </source>
</evidence>
<dbReference type="InterPro" id="IPR000933">
    <property type="entry name" value="Glyco_hydro_29"/>
</dbReference>
<evidence type="ECO:0000256" key="2">
    <source>
        <dbReference type="ARBA" id="ARBA00007951"/>
    </source>
</evidence>
<dbReference type="InterPro" id="IPR013780">
    <property type="entry name" value="Glyco_hydro_b"/>
</dbReference>
<dbReference type="EMBL" id="JBIAJP010000001">
    <property type="protein sequence ID" value="MFF0002950.1"/>
    <property type="molecule type" value="Genomic_DNA"/>
</dbReference>
<comment type="function">
    <text evidence="1">Alpha-L-fucosidase is responsible for hydrolyzing the alpha-1,6-linked fucose joined to the reducing-end N-acetylglucosamine of the carbohydrate moieties of glycoproteins.</text>
</comment>
<dbReference type="SUPFAM" id="SSF51445">
    <property type="entry name" value="(Trans)glycosidases"/>
    <property type="match status" value="1"/>
</dbReference>
<dbReference type="InterPro" id="IPR031919">
    <property type="entry name" value="Fucosidase_C"/>
</dbReference>
<comment type="caution">
    <text evidence="9">The sequence shown here is derived from an EMBL/GenBank/DDBJ whole genome shotgun (WGS) entry which is preliminary data.</text>
</comment>
<evidence type="ECO:0000259" key="8">
    <source>
        <dbReference type="Pfam" id="PF16757"/>
    </source>
</evidence>
<dbReference type="InterPro" id="IPR057739">
    <property type="entry name" value="Glyco_hydro_29_N"/>
</dbReference>
<evidence type="ECO:0000256" key="6">
    <source>
        <dbReference type="ARBA" id="ARBA00023295"/>
    </source>
</evidence>
<keyword evidence="5" id="KW-0378">Hydrolase</keyword>
<dbReference type="Gene3D" id="2.60.40.1180">
    <property type="entry name" value="Golgi alpha-mannosidase II"/>
    <property type="match status" value="1"/>
</dbReference>
<dbReference type="PIRSF" id="PIRSF001092">
    <property type="entry name" value="Alpha-L-fucosidase"/>
    <property type="match status" value="1"/>
</dbReference>
<accession>A0ABW6MTN5</accession>
<dbReference type="Pfam" id="PF01120">
    <property type="entry name" value="Alpha_L_fucos"/>
    <property type="match status" value="1"/>
</dbReference>
<evidence type="ECO:0000313" key="9">
    <source>
        <dbReference type="EMBL" id="MFF0002950.1"/>
    </source>
</evidence>
<dbReference type="SMART" id="SM00812">
    <property type="entry name" value="Alpha_L_fucos"/>
    <property type="match status" value="1"/>
</dbReference>
<dbReference type="RefSeq" id="WP_389825694.1">
    <property type="nucleotide sequence ID" value="NZ_JBIAJP010000001.1"/>
</dbReference>
<reference evidence="9 10" key="1">
    <citation type="submission" date="2024-10" db="EMBL/GenBank/DDBJ databases">
        <title>The Natural Products Discovery Center: Release of the First 8490 Sequenced Strains for Exploring Actinobacteria Biosynthetic Diversity.</title>
        <authorList>
            <person name="Kalkreuter E."/>
            <person name="Kautsar S.A."/>
            <person name="Yang D."/>
            <person name="Bader C.D."/>
            <person name="Teijaro C.N."/>
            <person name="Fluegel L."/>
            <person name="Davis C.M."/>
            <person name="Simpson J.R."/>
            <person name="Lauterbach L."/>
            <person name="Steele A.D."/>
            <person name="Gui C."/>
            <person name="Meng S."/>
            <person name="Li G."/>
            <person name="Viehrig K."/>
            <person name="Ye F."/>
            <person name="Su P."/>
            <person name="Kiefer A.F."/>
            <person name="Nichols A."/>
            <person name="Cepeda A.J."/>
            <person name="Yan W."/>
            <person name="Fan B."/>
            <person name="Jiang Y."/>
            <person name="Adhikari A."/>
            <person name="Zheng C.-J."/>
            <person name="Schuster L."/>
            <person name="Cowan T.M."/>
            <person name="Smanski M.J."/>
            <person name="Chevrette M.G."/>
            <person name="De Carvalho L.P.S."/>
            <person name="Shen B."/>
        </authorList>
    </citation>
    <scope>NUCLEOTIDE SEQUENCE [LARGE SCALE GENOMIC DNA]</scope>
    <source>
        <strain evidence="9 10">NPDC005497</strain>
    </source>
</reference>
<dbReference type="PANTHER" id="PTHR10030:SF37">
    <property type="entry name" value="ALPHA-L-FUCOSIDASE-RELATED"/>
    <property type="match status" value="1"/>
</dbReference>
<dbReference type="Gene3D" id="3.20.20.80">
    <property type="entry name" value="Glycosidases"/>
    <property type="match status" value="1"/>
</dbReference>
<evidence type="ECO:0000256" key="5">
    <source>
        <dbReference type="ARBA" id="ARBA00022801"/>
    </source>
</evidence>
<organism evidence="9 10">
    <name type="scientific">Streptomyces tibetensis</name>
    <dbReference type="NCBI Taxonomy" id="2382123"/>
    <lineage>
        <taxon>Bacteria</taxon>
        <taxon>Bacillati</taxon>
        <taxon>Actinomycetota</taxon>
        <taxon>Actinomycetes</taxon>
        <taxon>Kitasatosporales</taxon>
        <taxon>Streptomycetaceae</taxon>
        <taxon>Streptomyces</taxon>
    </lineage>
</organism>
<evidence type="ECO:0000256" key="1">
    <source>
        <dbReference type="ARBA" id="ARBA00004071"/>
    </source>
</evidence>
<name>A0ABW6MTN5_9ACTN</name>
<dbReference type="InterPro" id="IPR017853">
    <property type="entry name" value="GH"/>
</dbReference>
<gene>
    <name evidence="9" type="ORF">ACFYQT_05750</name>
</gene>
<dbReference type="PRINTS" id="PR00741">
    <property type="entry name" value="GLHYDRLASE29"/>
</dbReference>
<dbReference type="Proteomes" id="UP001601422">
    <property type="component" value="Unassembled WGS sequence"/>
</dbReference>
<proteinExistence type="inferred from homology"/>